<feature type="domain" description="Cytoskeleton protein RodZ-like C-terminal" evidence="1">
    <location>
        <begin position="176"/>
        <end position="241"/>
    </location>
</feature>
<dbReference type="AlphaFoldDB" id="A0A249K9X4"/>
<evidence type="ECO:0000313" key="2">
    <source>
        <dbReference type="EMBL" id="ASY13519.1"/>
    </source>
</evidence>
<sequence length="249" mass="26001">MAEISLLQQAREAANLTVEQIANQTNIRAAIIRDLENNSVEQCGGIAYARGHLRAIVKLINQKSAKSKNVNADEIVAQFEAVQGLDSRSIIEKLDAENVAEKPKEKKRIKFGTLASISAAVLSIGFIAQIAINNVSTINENLSSTLTSSANGPTVEKNVAAITMPAGVNLVISGVDGKSWIGLTNANGESVFNGQITAGESMTFTDPQMIKAVIGNAGAVALKVNGSDLGVAGANGEVVRLDFGANQSL</sequence>
<dbReference type="InterPro" id="IPR025194">
    <property type="entry name" value="RodZ-like_C"/>
</dbReference>
<evidence type="ECO:0000259" key="1">
    <source>
        <dbReference type="Pfam" id="PF13464"/>
    </source>
</evidence>
<proteinExistence type="predicted"/>
<evidence type="ECO:0000313" key="3">
    <source>
        <dbReference type="Proteomes" id="UP000217171"/>
    </source>
</evidence>
<dbReference type="Gene3D" id="1.10.260.40">
    <property type="entry name" value="lambda repressor-like DNA-binding domains"/>
    <property type="match status" value="1"/>
</dbReference>
<dbReference type="Proteomes" id="UP000217171">
    <property type="component" value="Chromosome"/>
</dbReference>
<reference evidence="2 3" key="1">
    <citation type="submission" date="2016-07" db="EMBL/GenBank/DDBJ databases">
        <title>High microdiversification within the ubiquitous acI lineage of Actinobacteria.</title>
        <authorList>
            <person name="Neuenschwander S.M."/>
            <person name="Salcher M."/>
            <person name="Ghai R."/>
            <person name="Pernthaler J."/>
        </authorList>
    </citation>
    <scope>NUCLEOTIDE SEQUENCE [LARGE SCALE GENOMIC DNA]</scope>
    <source>
        <strain evidence="2">MMS-21-160</strain>
    </source>
</reference>
<dbReference type="PANTHER" id="PTHR34475:SF1">
    <property type="entry name" value="CYTOSKELETON PROTEIN RODZ"/>
    <property type="match status" value="1"/>
</dbReference>
<accession>A0A249K9X4</accession>
<dbReference type="EMBL" id="CP016771">
    <property type="protein sequence ID" value="ASY13519.1"/>
    <property type="molecule type" value="Genomic_DNA"/>
</dbReference>
<dbReference type="PANTHER" id="PTHR34475">
    <property type="match status" value="1"/>
</dbReference>
<dbReference type="Pfam" id="PF13413">
    <property type="entry name" value="HTH_25"/>
    <property type="match status" value="1"/>
</dbReference>
<dbReference type="GO" id="GO:0003677">
    <property type="term" value="F:DNA binding"/>
    <property type="evidence" value="ECO:0007669"/>
    <property type="project" value="InterPro"/>
</dbReference>
<gene>
    <name evidence="2" type="ORF">B1s21160_04205</name>
</gene>
<dbReference type="RefSeq" id="WP_095672528.1">
    <property type="nucleotide sequence ID" value="NZ_CP016771.1"/>
</dbReference>
<dbReference type="InterPro" id="IPR010982">
    <property type="entry name" value="Lambda_DNA-bd_dom_sf"/>
</dbReference>
<name>A0A249K9X4_9ACTN</name>
<organism evidence="2 3">
    <name type="scientific">Candidatus Nanopelagicus hibericus</name>
    <dbReference type="NCBI Taxonomy" id="1884915"/>
    <lineage>
        <taxon>Bacteria</taxon>
        <taxon>Bacillati</taxon>
        <taxon>Actinomycetota</taxon>
        <taxon>Actinomycetes</taxon>
        <taxon>Candidatus Nanopelagicales</taxon>
        <taxon>Candidatus Nanopelagicaceae</taxon>
        <taxon>Candidatus Nanopelagicus</taxon>
    </lineage>
</organism>
<dbReference type="OrthoDB" id="5243487at2"/>
<keyword evidence="3" id="KW-1185">Reference proteome</keyword>
<dbReference type="KEGG" id="nhi:B1s21160_04205"/>
<dbReference type="InterPro" id="IPR050400">
    <property type="entry name" value="Bact_Cytoskel_RodZ"/>
</dbReference>
<dbReference type="Pfam" id="PF13464">
    <property type="entry name" value="RodZ_C"/>
    <property type="match status" value="1"/>
</dbReference>
<protein>
    <submittedName>
        <fullName evidence="2">Helix-turn-helix XRE-family like protein</fullName>
    </submittedName>
</protein>